<sequence length="262" mass="29403">MFKSLLNFFNPFHGVPGGATKETAALSKGHEKNEKIIDQPPNKDKRLNDTTEPGKEDIITSIPERPTLSVCEIVNEDLVLTDDGHEIPNTEFELTDKSEKIDKSNDSSEKRLKRGDNLDQKVKNGYPVDSEKVPDHETQQTSGKIPGKLSKEEADDSKSDSMDESDTGIKHIEIQDIDTQNKIEENPNETKKQKGKQKKVGSDIARKRARHTKSVKDIAEEKYAKKDETGAAILPPAKKRKTMQSIRKLAKLRKNVDSPVKH</sequence>
<proteinExistence type="predicted"/>
<comment type="caution">
    <text evidence="2">The sequence shown here is derived from an EMBL/GenBank/DDBJ whole genome shotgun (WGS) entry which is preliminary data.</text>
</comment>
<dbReference type="EMBL" id="MQVM01000006">
    <property type="protein sequence ID" value="ONH75433.1"/>
    <property type="molecule type" value="Genomic_DNA"/>
</dbReference>
<reference evidence="3" key="1">
    <citation type="journal article" date="2017" name="Genome Announc.">
        <title>Genome sequences of Cyberlindnera fabianii 65, Pichia kudriavzevii 129, and Saccharomyces cerevisiae 131 isolated from fermented masau fruits in Zimbabwe.</title>
        <authorList>
            <person name="van Rijswijck I.M.H."/>
            <person name="Derks M.F.L."/>
            <person name="Abee T."/>
            <person name="de Ridder D."/>
            <person name="Smid E.J."/>
        </authorList>
    </citation>
    <scope>NUCLEOTIDE SEQUENCE [LARGE SCALE GENOMIC DNA]</scope>
    <source>
        <strain evidence="3">129</strain>
    </source>
</reference>
<dbReference type="VEuPathDB" id="FungiDB:C5L36_0C03645"/>
<feature type="region of interest" description="Disordered" evidence="1">
    <location>
        <begin position="87"/>
        <end position="214"/>
    </location>
</feature>
<evidence type="ECO:0000313" key="2">
    <source>
        <dbReference type="EMBL" id="ONH75433.1"/>
    </source>
</evidence>
<feature type="compositionally biased region" description="Basic and acidic residues" evidence="1">
    <location>
        <begin position="87"/>
        <end position="122"/>
    </location>
</feature>
<feature type="compositionally biased region" description="Basic and acidic residues" evidence="1">
    <location>
        <begin position="149"/>
        <end position="192"/>
    </location>
</feature>
<accession>A0A1V2LQA6</accession>
<feature type="compositionally biased region" description="Basic and acidic residues" evidence="1">
    <location>
        <begin position="28"/>
        <end position="58"/>
    </location>
</feature>
<name>A0A1V2LQA6_PICKU</name>
<feature type="region of interest" description="Disordered" evidence="1">
    <location>
        <begin position="17"/>
        <end position="65"/>
    </location>
</feature>
<evidence type="ECO:0000313" key="3">
    <source>
        <dbReference type="Proteomes" id="UP000189274"/>
    </source>
</evidence>
<feature type="compositionally biased region" description="Basic and acidic residues" evidence="1">
    <location>
        <begin position="129"/>
        <end position="138"/>
    </location>
</feature>
<dbReference type="AlphaFoldDB" id="A0A1V2LQA6"/>
<dbReference type="Proteomes" id="UP000189274">
    <property type="component" value="Unassembled WGS sequence"/>
</dbReference>
<gene>
    <name evidence="2" type="ORF">BOH78_1752</name>
</gene>
<organism evidence="2 3">
    <name type="scientific">Pichia kudriavzevii</name>
    <name type="common">Yeast</name>
    <name type="synonym">Issatchenkia orientalis</name>
    <dbReference type="NCBI Taxonomy" id="4909"/>
    <lineage>
        <taxon>Eukaryota</taxon>
        <taxon>Fungi</taxon>
        <taxon>Dikarya</taxon>
        <taxon>Ascomycota</taxon>
        <taxon>Saccharomycotina</taxon>
        <taxon>Pichiomycetes</taxon>
        <taxon>Pichiales</taxon>
        <taxon>Pichiaceae</taxon>
        <taxon>Pichia</taxon>
    </lineage>
</organism>
<evidence type="ECO:0000256" key="1">
    <source>
        <dbReference type="SAM" id="MobiDB-lite"/>
    </source>
</evidence>
<protein>
    <submittedName>
        <fullName evidence="2">Uncharacterized protein</fullName>
    </submittedName>
</protein>